<reference evidence="2 3" key="1">
    <citation type="journal article" date="2024" name="Science">
        <title>Giant polyketide synthase enzymes in the biosynthesis of giant marine polyether toxins.</title>
        <authorList>
            <person name="Fallon T.R."/>
            <person name="Shende V.V."/>
            <person name="Wierzbicki I.H."/>
            <person name="Pendleton A.L."/>
            <person name="Watervoot N.F."/>
            <person name="Auber R.P."/>
            <person name="Gonzalez D.J."/>
            <person name="Wisecaver J.H."/>
            <person name="Moore B.S."/>
        </authorList>
    </citation>
    <scope>NUCLEOTIDE SEQUENCE [LARGE SCALE GENOMIC DNA]</scope>
    <source>
        <strain evidence="2 3">12B1</strain>
    </source>
</reference>
<keyword evidence="1" id="KW-0175">Coiled coil</keyword>
<dbReference type="EMBL" id="JBGBPQ010000004">
    <property type="protein sequence ID" value="KAL1525642.1"/>
    <property type="molecule type" value="Genomic_DNA"/>
</dbReference>
<evidence type="ECO:0008006" key="4">
    <source>
        <dbReference type="Google" id="ProtNLM"/>
    </source>
</evidence>
<comment type="caution">
    <text evidence="2">The sequence shown here is derived from an EMBL/GenBank/DDBJ whole genome shotgun (WGS) entry which is preliminary data.</text>
</comment>
<sequence>MADAGPSAEGGVSTVSQMSTNPMLNAKLTRLKVQQDVELLSNRVERLRAEERKAKQKVLETKLRGQEIVALQKRNEQLHAAKQLAKQMEEEQLKREMQQQQIKRLEQKKTLKVVYEAMHAAKREDVKLERKIKEENLQMVRSLKQYEIERARQAREAIRKHQLAVSERFEKQRQAHQEFLAQDFINMIAAEDRRREEIENEIAAMEQEERKHIERLRELQEEQRAAYDALEEALAS</sequence>
<organism evidence="2 3">
    <name type="scientific">Prymnesium parvum</name>
    <name type="common">Toxic golden alga</name>
    <dbReference type="NCBI Taxonomy" id="97485"/>
    <lineage>
        <taxon>Eukaryota</taxon>
        <taxon>Haptista</taxon>
        <taxon>Haptophyta</taxon>
        <taxon>Prymnesiophyceae</taxon>
        <taxon>Prymnesiales</taxon>
        <taxon>Prymnesiaceae</taxon>
        <taxon>Prymnesium</taxon>
    </lineage>
</organism>
<evidence type="ECO:0000256" key="1">
    <source>
        <dbReference type="SAM" id="Coils"/>
    </source>
</evidence>
<dbReference type="Proteomes" id="UP001515480">
    <property type="component" value="Unassembled WGS sequence"/>
</dbReference>
<dbReference type="PANTHER" id="PTHR37473:SF1">
    <property type="entry name" value="EF-HAND DOMAIN-CONTAINING PROTEIN"/>
    <property type="match status" value="1"/>
</dbReference>
<accession>A0AB34JXK1</accession>
<dbReference type="AlphaFoldDB" id="A0AB34JXK1"/>
<evidence type="ECO:0000313" key="3">
    <source>
        <dbReference type="Proteomes" id="UP001515480"/>
    </source>
</evidence>
<feature type="coiled-coil region" evidence="1">
    <location>
        <begin position="30"/>
        <end position="138"/>
    </location>
</feature>
<proteinExistence type="predicted"/>
<keyword evidence="3" id="KW-1185">Reference proteome</keyword>
<dbReference type="PANTHER" id="PTHR37473">
    <property type="entry name" value="EF-HAND DOMAIN-CONTAINING PROTEIN"/>
    <property type="match status" value="1"/>
</dbReference>
<feature type="coiled-coil region" evidence="1">
    <location>
        <begin position="181"/>
        <end position="236"/>
    </location>
</feature>
<name>A0AB34JXK1_PRYPA</name>
<evidence type="ECO:0000313" key="2">
    <source>
        <dbReference type="EMBL" id="KAL1525642.1"/>
    </source>
</evidence>
<gene>
    <name evidence="2" type="ORF">AB1Y20_020495</name>
</gene>
<protein>
    <recommendedName>
        <fullName evidence="4">Meiosis-specific nuclear structural protein 1</fullName>
    </recommendedName>
</protein>